<sequence>MLGELMSLLRNLHGILASSGTVGALVAWLISYKPALFGFLFLLLLLSNWLVKHEVQVKPAPPEPQKEEAEKPKPPEAKPNGCLKNTKEVERLHACFALQDKILERLMFNEMKLKVLEDQMFTVWDRMNHHRRSSWKRTFPTRKHRLRRHDSIFSTISDCTASNSPS</sequence>
<dbReference type="InterPro" id="IPR038788">
    <property type="entry name" value="TEX46-like"/>
</dbReference>
<evidence type="ECO:0000256" key="1">
    <source>
        <dbReference type="SAM" id="MobiDB-lite"/>
    </source>
</evidence>
<accession>A0A673TCF8</accession>
<gene>
    <name evidence="3" type="primary">TEX46</name>
</gene>
<dbReference type="AlphaFoldDB" id="A0A673TCF8"/>
<evidence type="ECO:0000256" key="2">
    <source>
        <dbReference type="SAM" id="Phobius"/>
    </source>
</evidence>
<feature type="compositionally biased region" description="Basic and acidic residues" evidence="1">
    <location>
        <begin position="64"/>
        <end position="76"/>
    </location>
</feature>
<evidence type="ECO:0000313" key="4">
    <source>
        <dbReference type="Proteomes" id="UP000472268"/>
    </source>
</evidence>
<dbReference type="CTD" id="729059"/>
<proteinExistence type="predicted"/>
<protein>
    <submittedName>
        <fullName evidence="3">Testis expressed 46</fullName>
    </submittedName>
</protein>
<keyword evidence="2" id="KW-0812">Transmembrane</keyword>
<evidence type="ECO:0000313" key="3">
    <source>
        <dbReference type="Ensembl" id="ENSSSUP00005009543.1"/>
    </source>
</evidence>
<reference evidence="3" key="2">
    <citation type="submission" date="2025-08" db="UniProtKB">
        <authorList>
            <consortium name="Ensembl"/>
        </authorList>
    </citation>
    <scope>IDENTIFICATION</scope>
</reference>
<feature type="region of interest" description="Disordered" evidence="1">
    <location>
        <begin position="58"/>
        <end position="82"/>
    </location>
</feature>
<feature type="transmembrane region" description="Helical" evidence="2">
    <location>
        <begin position="35"/>
        <end position="51"/>
    </location>
</feature>
<dbReference type="Pfam" id="PF17671">
    <property type="entry name" value="DUF5531"/>
    <property type="match status" value="1"/>
</dbReference>
<dbReference type="Proteomes" id="UP000472268">
    <property type="component" value="Chromosome 8"/>
</dbReference>
<reference evidence="3" key="3">
    <citation type="submission" date="2025-09" db="UniProtKB">
        <authorList>
            <consortium name="Ensembl"/>
        </authorList>
    </citation>
    <scope>IDENTIFICATION</scope>
</reference>
<keyword evidence="2" id="KW-0472">Membrane</keyword>
<dbReference type="OMA" id="IVWNKMN"/>
<organism evidence="3 4">
    <name type="scientific">Suricata suricatta</name>
    <name type="common">Meerkat</name>
    <dbReference type="NCBI Taxonomy" id="37032"/>
    <lineage>
        <taxon>Eukaryota</taxon>
        <taxon>Metazoa</taxon>
        <taxon>Chordata</taxon>
        <taxon>Craniata</taxon>
        <taxon>Vertebrata</taxon>
        <taxon>Euteleostomi</taxon>
        <taxon>Mammalia</taxon>
        <taxon>Eutheria</taxon>
        <taxon>Laurasiatheria</taxon>
        <taxon>Carnivora</taxon>
        <taxon>Feliformia</taxon>
        <taxon>Herpestidae</taxon>
        <taxon>Suricata</taxon>
    </lineage>
</organism>
<keyword evidence="2" id="KW-1133">Transmembrane helix</keyword>
<dbReference type="RefSeq" id="XP_029804312.1">
    <property type="nucleotide sequence ID" value="XM_029948452.1"/>
</dbReference>
<dbReference type="GeneID" id="115299123"/>
<dbReference type="PANTHER" id="PTHR39412">
    <property type="entry name" value="TESTIS-EXPRESSED PROTEIN 46"/>
    <property type="match status" value="1"/>
</dbReference>
<reference evidence="3 4" key="1">
    <citation type="submission" date="2019-05" db="EMBL/GenBank/DDBJ databases">
        <title>A Chromosome-scale Meerkat (S. suricatta) Genome Assembly.</title>
        <authorList>
            <person name="Dudchenko O."/>
            <person name="Lieberman Aiden E."/>
            <person name="Tung J."/>
            <person name="Barreiro L.B."/>
            <person name="Clutton-Brock T.H."/>
        </authorList>
    </citation>
    <scope>NUCLEOTIDE SEQUENCE [LARGE SCALE GENOMIC DNA]</scope>
</reference>
<dbReference type="Ensembl" id="ENSSSUT00005010949.1">
    <property type="protein sequence ID" value="ENSSSUP00005009543.1"/>
    <property type="gene ID" value="ENSSSUG00005006141.1"/>
</dbReference>
<keyword evidence="4" id="KW-1185">Reference proteome</keyword>
<name>A0A673TCF8_SURSU</name>
<dbReference type="OrthoDB" id="9836057at2759"/>
<dbReference type="PANTHER" id="PTHR39412:SF1">
    <property type="entry name" value="TESTIS-EXPRESSED PROTEIN 46"/>
    <property type="match status" value="1"/>
</dbReference>